<evidence type="ECO:0000256" key="1">
    <source>
        <dbReference type="SAM" id="MobiDB-lite"/>
    </source>
</evidence>
<dbReference type="NCBIfam" id="TIGR01571">
    <property type="entry name" value="A_thal_Cys_rich"/>
    <property type="match status" value="1"/>
</dbReference>
<feature type="compositionally biased region" description="Polar residues" evidence="1">
    <location>
        <begin position="123"/>
        <end position="141"/>
    </location>
</feature>
<dbReference type="Pfam" id="PF04749">
    <property type="entry name" value="PLAC8"/>
    <property type="match status" value="1"/>
</dbReference>
<organism evidence="2 3">
    <name type="scientific">Neohortaea acidophila</name>
    <dbReference type="NCBI Taxonomy" id="245834"/>
    <lineage>
        <taxon>Eukaryota</taxon>
        <taxon>Fungi</taxon>
        <taxon>Dikarya</taxon>
        <taxon>Ascomycota</taxon>
        <taxon>Pezizomycotina</taxon>
        <taxon>Dothideomycetes</taxon>
        <taxon>Dothideomycetidae</taxon>
        <taxon>Mycosphaerellales</taxon>
        <taxon>Teratosphaeriaceae</taxon>
        <taxon>Neohortaea</taxon>
    </lineage>
</organism>
<dbReference type="AlphaFoldDB" id="A0A6A6PJB1"/>
<name>A0A6A6PJB1_9PEZI</name>
<accession>A0A6A6PJB1</accession>
<feature type="region of interest" description="Disordered" evidence="1">
    <location>
        <begin position="122"/>
        <end position="157"/>
    </location>
</feature>
<dbReference type="RefSeq" id="XP_033585927.1">
    <property type="nucleotide sequence ID" value="XM_033735695.1"/>
</dbReference>
<dbReference type="GeneID" id="54476697"/>
<sequence length="157" mass="16808">MAQQGEWRNGLFSGNCGSDSAGSCLTSYFFPAMVYGCLDDRLEEYPREENPECINGSCVSFCFFGHCGGIMGSAKRAEVREKFGIKGSAFNDWLSACFCLPCTLGQMETEVKSRAALDRQTAGGYSQSQGGMTYQSASTQGGPREVMSGCGGASTRE</sequence>
<evidence type="ECO:0000313" key="2">
    <source>
        <dbReference type="EMBL" id="KAF2479357.1"/>
    </source>
</evidence>
<dbReference type="EMBL" id="MU001641">
    <property type="protein sequence ID" value="KAF2479357.1"/>
    <property type="molecule type" value="Genomic_DNA"/>
</dbReference>
<gene>
    <name evidence="2" type="ORF">BDY17DRAFT_313209</name>
</gene>
<dbReference type="Proteomes" id="UP000799767">
    <property type="component" value="Unassembled WGS sequence"/>
</dbReference>
<dbReference type="PANTHER" id="PTHR15907">
    <property type="entry name" value="DUF614 FAMILY PROTEIN-RELATED"/>
    <property type="match status" value="1"/>
</dbReference>
<proteinExistence type="predicted"/>
<keyword evidence="3" id="KW-1185">Reference proteome</keyword>
<reference evidence="2" key="1">
    <citation type="journal article" date="2020" name="Stud. Mycol.">
        <title>101 Dothideomycetes genomes: a test case for predicting lifestyles and emergence of pathogens.</title>
        <authorList>
            <person name="Haridas S."/>
            <person name="Albert R."/>
            <person name="Binder M."/>
            <person name="Bloem J."/>
            <person name="Labutti K."/>
            <person name="Salamov A."/>
            <person name="Andreopoulos B."/>
            <person name="Baker S."/>
            <person name="Barry K."/>
            <person name="Bills G."/>
            <person name="Bluhm B."/>
            <person name="Cannon C."/>
            <person name="Castanera R."/>
            <person name="Culley D."/>
            <person name="Daum C."/>
            <person name="Ezra D."/>
            <person name="Gonzalez J."/>
            <person name="Henrissat B."/>
            <person name="Kuo A."/>
            <person name="Liang C."/>
            <person name="Lipzen A."/>
            <person name="Lutzoni F."/>
            <person name="Magnuson J."/>
            <person name="Mondo S."/>
            <person name="Nolan M."/>
            <person name="Ohm R."/>
            <person name="Pangilinan J."/>
            <person name="Park H.-J."/>
            <person name="Ramirez L."/>
            <person name="Alfaro M."/>
            <person name="Sun H."/>
            <person name="Tritt A."/>
            <person name="Yoshinaga Y."/>
            <person name="Zwiers L.-H."/>
            <person name="Turgeon B."/>
            <person name="Goodwin S."/>
            <person name="Spatafora J."/>
            <person name="Crous P."/>
            <person name="Grigoriev I."/>
        </authorList>
    </citation>
    <scope>NUCLEOTIDE SEQUENCE</scope>
    <source>
        <strain evidence="2">CBS 113389</strain>
    </source>
</reference>
<protein>
    <submittedName>
        <fullName evidence="2">PLAC8 family-domain-containing protein</fullName>
    </submittedName>
</protein>
<dbReference type="InterPro" id="IPR006461">
    <property type="entry name" value="PLAC_motif_containing"/>
</dbReference>
<evidence type="ECO:0000313" key="3">
    <source>
        <dbReference type="Proteomes" id="UP000799767"/>
    </source>
</evidence>
<dbReference type="OrthoDB" id="1045822at2759"/>